<name>A0A8C4RA46_EPTBU</name>
<feature type="domain" description="Receptor ligand binding region" evidence="5">
    <location>
        <begin position="235"/>
        <end position="393"/>
    </location>
</feature>
<dbReference type="GO" id="GO:0004930">
    <property type="term" value="F:G protein-coupled receptor activity"/>
    <property type="evidence" value="ECO:0007669"/>
    <property type="project" value="InterPro"/>
</dbReference>
<keyword evidence="2" id="KW-0812">Transmembrane</keyword>
<evidence type="ECO:0000256" key="1">
    <source>
        <dbReference type="ARBA" id="ARBA00004370"/>
    </source>
</evidence>
<reference evidence="6" key="1">
    <citation type="submission" date="2025-08" db="UniProtKB">
        <authorList>
            <consortium name="Ensembl"/>
        </authorList>
    </citation>
    <scope>IDENTIFICATION</scope>
</reference>
<dbReference type="Pfam" id="PF01094">
    <property type="entry name" value="ANF_receptor"/>
    <property type="match status" value="2"/>
</dbReference>
<evidence type="ECO:0000259" key="5">
    <source>
        <dbReference type="Pfam" id="PF01094"/>
    </source>
</evidence>
<dbReference type="GeneTree" id="ENSGT01150000286997"/>
<evidence type="ECO:0000256" key="4">
    <source>
        <dbReference type="ARBA" id="ARBA00023136"/>
    </source>
</evidence>
<protein>
    <recommendedName>
        <fullName evidence="5">Receptor ligand binding region domain-containing protein</fullName>
    </recommendedName>
</protein>
<sequence>MSIPSNRWARGVCMALAKNCCTAMGNIFFTLRFLSFICAATLIAETKAKVILLYLSEPDMVKLAEELWKQNVTKKFWIANTAWVTSPLISSTHHRHIFGNVVGLALPRATIPGLRDFLLKIKPGNTKWSDRRSLVKMGNSNEKILSLQDCRYFCLDHSIEQRSNQTYLNHFIKAYHFHGRYLTQPGCKINTTHPNNIKPIAQQCLCTCANYSIKSNFYLIPEHNTSMQVTDNDPLMKLPEKITRPLIKNFTEHQTDKFHIPQRRDQKDIILQLWEVTFNCSWVIDDASTPCTGEEDLQDVYSPFTDVSQLRVTYSTYLAIYVVVHALHDLQACKPMHGPFSNASCGTIKSLQPWQVLYYLRKVNFQSILGEAMSFDQNGDPPAVFQLINWQRNEENDVNGVVHFKKVGGYNSGASPGHVLQVDADHLVWAGGKRKAGFNNTAQLYD</sequence>
<keyword evidence="7" id="KW-1185">Reference proteome</keyword>
<dbReference type="PANTHER" id="PTHR24061">
    <property type="entry name" value="CALCIUM-SENSING RECEPTOR-RELATED"/>
    <property type="match status" value="1"/>
</dbReference>
<comment type="subcellular location">
    <subcellularLocation>
        <location evidence="1">Membrane</location>
    </subcellularLocation>
</comment>
<evidence type="ECO:0000313" key="6">
    <source>
        <dbReference type="Ensembl" id="ENSEBUP00000025725.1"/>
    </source>
</evidence>
<dbReference type="AlphaFoldDB" id="A0A8C4RA46"/>
<evidence type="ECO:0000256" key="2">
    <source>
        <dbReference type="ARBA" id="ARBA00022692"/>
    </source>
</evidence>
<feature type="domain" description="Receptor ligand binding region" evidence="5">
    <location>
        <begin position="45"/>
        <end position="128"/>
    </location>
</feature>
<dbReference type="Ensembl" id="ENSEBUT00000026301.1">
    <property type="protein sequence ID" value="ENSEBUP00000025725.1"/>
    <property type="gene ID" value="ENSEBUG00000015852.1"/>
</dbReference>
<dbReference type="SUPFAM" id="SSF53822">
    <property type="entry name" value="Periplasmic binding protein-like I"/>
    <property type="match status" value="1"/>
</dbReference>
<dbReference type="InterPro" id="IPR000068">
    <property type="entry name" value="GPCR_3_Ca_sens_rcpt-rel"/>
</dbReference>
<dbReference type="Gene3D" id="3.40.50.2300">
    <property type="match status" value="3"/>
</dbReference>
<keyword evidence="4" id="KW-0472">Membrane</keyword>
<dbReference type="GO" id="GO:0005886">
    <property type="term" value="C:plasma membrane"/>
    <property type="evidence" value="ECO:0007669"/>
    <property type="project" value="TreeGrafter"/>
</dbReference>
<organism evidence="6 7">
    <name type="scientific">Eptatretus burgeri</name>
    <name type="common">Inshore hagfish</name>
    <dbReference type="NCBI Taxonomy" id="7764"/>
    <lineage>
        <taxon>Eukaryota</taxon>
        <taxon>Metazoa</taxon>
        <taxon>Chordata</taxon>
        <taxon>Craniata</taxon>
        <taxon>Vertebrata</taxon>
        <taxon>Cyclostomata</taxon>
        <taxon>Myxini</taxon>
        <taxon>Myxiniformes</taxon>
        <taxon>Myxinidae</taxon>
        <taxon>Eptatretinae</taxon>
        <taxon>Eptatretus</taxon>
    </lineage>
</organism>
<evidence type="ECO:0000313" key="7">
    <source>
        <dbReference type="Proteomes" id="UP000694388"/>
    </source>
</evidence>
<dbReference type="Proteomes" id="UP000694388">
    <property type="component" value="Unplaced"/>
</dbReference>
<accession>A0A8C4RA46</accession>
<proteinExistence type="predicted"/>
<dbReference type="InterPro" id="IPR028082">
    <property type="entry name" value="Peripla_BP_I"/>
</dbReference>
<dbReference type="PANTHER" id="PTHR24061:SF0">
    <property type="entry name" value="C-FAMILY ODORANT RECEPTOR OLFCT1"/>
    <property type="match status" value="1"/>
</dbReference>
<keyword evidence="3" id="KW-1133">Transmembrane helix</keyword>
<evidence type="ECO:0000256" key="3">
    <source>
        <dbReference type="ARBA" id="ARBA00022989"/>
    </source>
</evidence>
<reference evidence="6" key="2">
    <citation type="submission" date="2025-09" db="UniProtKB">
        <authorList>
            <consortium name="Ensembl"/>
        </authorList>
    </citation>
    <scope>IDENTIFICATION</scope>
</reference>
<dbReference type="InterPro" id="IPR001828">
    <property type="entry name" value="ANF_lig-bd_rcpt"/>
</dbReference>